<dbReference type="Proteomes" id="UP000830401">
    <property type="component" value="Chromosome"/>
</dbReference>
<accession>A0ABY4G3Q7</accession>
<keyword evidence="2" id="KW-1185">Reference proteome</keyword>
<dbReference type="RefSeq" id="WP_245119178.1">
    <property type="nucleotide sequence ID" value="NZ_CP095061.1"/>
</dbReference>
<sequence>MKLTHHEFLTLPAEEQCGYLFSHGTYLAGRPEGNYSINLYHMGTYYCELWMEQTCPELDFFRTFTNQRCLEPYLLQLDLPLEPSIINRQQDSKP</sequence>
<gene>
    <name evidence="1" type="ORF">MUN86_16625</name>
</gene>
<dbReference type="EMBL" id="CP095061">
    <property type="protein sequence ID" value="UOQ65169.1"/>
    <property type="molecule type" value="Genomic_DNA"/>
</dbReference>
<protein>
    <submittedName>
        <fullName evidence="1">Uncharacterized protein</fullName>
    </submittedName>
</protein>
<evidence type="ECO:0000313" key="1">
    <source>
        <dbReference type="EMBL" id="UOQ65169.1"/>
    </source>
</evidence>
<evidence type="ECO:0000313" key="2">
    <source>
        <dbReference type="Proteomes" id="UP000830401"/>
    </source>
</evidence>
<reference evidence="1" key="1">
    <citation type="submission" date="2022-04" db="EMBL/GenBank/DDBJ databases">
        <title>Hymenobacter sp. isolated from the air.</title>
        <authorList>
            <person name="Won M."/>
            <person name="Lee C.-M."/>
            <person name="Woen H.-Y."/>
            <person name="Kwon S.-W."/>
        </authorList>
    </citation>
    <scope>NUCLEOTIDE SEQUENCE</scope>
    <source>
        <strain evidence="1">5420S-77</strain>
    </source>
</reference>
<organism evidence="1 2">
    <name type="scientific">Hymenobacter volaticus</name>
    <dbReference type="NCBI Taxonomy" id="2932254"/>
    <lineage>
        <taxon>Bacteria</taxon>
        <taxon>Pseudomonadati</taxon>
        <taxon>Bacteroidota</taxon>
        <taxon>Cytophagia</taxon>
        <taxon>Cytophagales</taxon>
        <taxon>Hymenobacteraceae</taxon>
        <taxon>Hymenobacter</taxon>
    </lineage>
</organism>
<name>A0ABY4G3Q7_9BACT</name>
<proteinExistence type="predicted"/>